<dbReference type="PROSITE" id="PS50082">
    <property type="entry name" value="WD_REPEATS_2"/>
    <property type="match status" value="6"/>
</dbReference>
<dbReference type="EMBL" id="JAAHFQ010000068">
    <property type="protein sequence ID" value="NER27061.1"/>
    <property type="molecule type" value="Genomic_DNA"/>
</dbReference>
<feature type="repeat" description="WD" evidence="3">
    <location>
        <begin position="795"/>
        <end position="829"/>
    </location>
</feature>
<accession>A0A6B3NBN8</accession>
<feature type="repeat" description="WD" evidence="3">
    <location>
        <begin position="711"/>
        <end position="752"/>
    </location>
</feature>
<name>A0A6B3NBN8_9CYAN</name>
<organism evidence="4">
    <name type="scientific">Symploca sp. SIO1C4</name>
    <dbReference type="NCBI Taxonomy" id="2607765"/>
    <lineage>
        <taxon>Bacteria</taxon>
        <taxon>Bacillati</taxon>
        <taxon>Cyanobacteriota</taxon>
        <taxon>Cyanophyceae</taxon>
        <taxon>Coleofasciculales</taxon>
        <taxon>Coleofasciculaceae</taxon>
        <taxon>Symploca</taxon>
    </lineage>
</organism>
<dbReference type="PRINTS" id="PR00320">
    <property type="entry name" value="GPROTEINBRPT"/>
</dbReference>
<feature type="repeat" description="WD" evidence="3">
    <location>
        <begin position="669"/>
        <end position="710"/>
    </location>
</feature>
<dbReference type="InterPro" id="IPR050349">
    <property type="entry name" value="WD_LIS1/nudF_dynein_reg"/>
</dbReference>
<dbReference type="SMART" id="SM00320">
    <property type="entry name" value="WD40"/>
    <property type="match status" value="7"/>
</dbReference>
<sequence>MQQWLKLLIQYAMPVFNTLVYNQTGKQLSDVPIYLNEKLKETQIVLDHLGISNQLGLEPEQQSFPEKPTVSGEQRGSEIQGLFQNVTWIIAQAGLDFQKWHFQQEKELQQQLVAYNRQTLLELAAYQRETTLQLPEVHKILDHWPLRLFPSQLLTENSQTKVLPLRIFVAPPNIQFERFGQTPQGTPDIELKLAQRMREFLSQNYPLRSSIRATEFLGGAWESKRFHSESSIKALFGMLKSEPTLILESEIDDHDLTFRIAYWGLGQETYCYETIFKLSYQDFIYESAKTRALKWKITRDKLLMLGKSLEEVDKKGGNNALNLAILEEAEELKRAGIDLSELNLSYQVSSKDWDNLCLFLSTCHCLVAGWVSDIYHLVHYDVFPLMPELLPQVLQEVSDQKLLPAIIKTTVSIYQNVLNSLLIERPYWAPELALKLAQSLTHLPDKSWAKQQIDYSLHTWLQQRQLPQIEGIEPWQVMEPVLTKQDQEYCQALKECLIALGDETAVTQVQTLLKAIASLKSQGKLTNIALAHTFTGLAGKVATLAISPDSQTLFSCGDDNTIKLWSLVETENSACLQSTPTHILNGHSGGVLTLTLSDDGQIIASSDKSKRRSYIKVWQLPTRKLLWTLSGHRKQIHALALSPDTKTLASGSHKIKLWNLKTGEPFRTLFGHKQWVYSLAISSDSKTLVSGSQDMTVKIWDLGTGNLLRILNGHQDSIKTVAISPDGQTIISGSYDKTIKIWDFESGKLLYTLKEHSGAVNAVAISPDSQYLISASQDTTIKIWDLRTAEVIKTLKGHTEAVSAITISSDGQTLVSGSTDKTIRVWRTL</sequence>
<dbReference type="PANTHER" id="PTHR44129">
    <property type="entry name" value="WD REPEAT-CONTAINING PROTEIN POP1"/>
    <property type="match status" value="1"/>
</dbReference>
<comment type="caution">
    <text evidence="4">The sequence shown here is derived from an EMBL/GenBank/DDBJ whole genome shotgun (WGS) entry which is preliminary data.</text>
</comment>
<feature type="repeat" description="WD" evidence="3">
    <location>
        <begin position="753"/>
        <end position="794"/>
    </location>
</feature>
<dbReference type="Pfam" id="PF25173">
    <property type="entry name" value="Beta-prop_WDR3_1st"/>
    <property type="match status" value="1"/>
</dbReference>
<dbReference type="InterPro" id="IPR036322">
    <property type="entry name" value="WD40_repeat_dom_sf"/>
</dbReference>
<dbReference type="PROSITE" id="PS00678">
    <property type="entry name" value="WD_REPEATS_1"/>
    <property type="match status" value="3"/>
</dbReference>
<reference evidence="4" key="1">
    <citation type="submission" date="2019-11" db="EMBL/GenBank/DDBJ databases">
        <title>Genomic insights into an expanded diversity of filamentous marine cyanobacteria reveals the extraordinary biosynthetic potential of Moorea and Okeania.</title>
        <authorList>
            <person name="Ferreira Leao T."/>
            <person name="Wang M."/>
            <person name="Moss N."/>
            <person name="Da Silva R."/>
            <person name="Sanders J."/>
            <person name="Nurk S."/>
            <person name="Gurevich A."/>
            <person name="Humphrey G."/>
            <person name="Reher R."/>
            <person name="Zhu Q."/>
            <person name="Belda-Ferre P."/>
            <person name="Glukhov E."/>
            <person name="Rex R."/>
            <person name="Dorrestein P.C."/>
            <person name="Knight R."/>
            <person name="Pevzner P."/>
            <person name="Gerwick W.H."/>
            <person name="Gerwick L."/>
        </authorList>
    </citation>
    <scope>NUCLEOTIDE SEQUENCE</scope>
    <source>
        <strain evidence="4">SIO1C4</strain>
    </source>
</reference>
<dbReference type="InterPro" id="IPR015943">
    <property type="entry name" value="WD40/YVTN_repeat-like_dom_sf"/>
</dbReference>
<keyword evidence="1 3" id="KW-0853">WD repeat</keyword>
<dbReference type="InterPro" id="IPR019775">
    <property type="entry name" value="WD40_repeat_CS"/>
</dbReference>
<proteinExistence type="predicted"/>
<dbReference type="SUPFAM" id="SSF50978">
    <property type="entry name" value="WD40 repeat-like"/>
    <property type="match status" value="1"/>
</dbReference>
<evidence type="ECO:0000256" key="3">
    <source>
        <dbReference type="PROSITE-ProRule" id="PRU00221"/>
    </source>
</evidence>
<dbReference type="PROSITE" id="PS50294">
    <property type="entry name" value="WD_REPEATS_REGION"/>
    <property type="match status" value="5"/>
</dbReference>
<evidence type="ECO:0000256" key="1">
    <source>
        <dbReference type="ARBA" id="ARBA00022574"/>
    </source>
</evidence>
<evidence type="ECO:0000313" key="4">
    <source>
        <dbReference type="EMBL" id="NER27061.1"/>
    </source>
</evidence>
<evidence type="ECO:0000256" key="2">
    <source>
        <dbReference type="ARBA" id="ARBA00022737"/>
    </source>
</evidence>
<dbReference type="InterPro" id="IPR020472">
    <property type="entry name" value="WD40_PAC1"/>
</dbReference>
<dbReference type="InterPro" id="IPR001680">
    <property type="entry name" value="WD40_rpt"/>
</dbReference>
<dbReference type="CDD" id="cd00200">
    <property type="entry name" value="WD40"/>
    <property type="match status" value="1"/>
</dbReference>
<feature type="repeat" description="WD" evidence="3">
    <location>
        <begin position="629"/>
        <end position="668"/>
    </location>
</feature>
<dbReference type="Gene3D" id="2.130.10.10">
    <property type="entry name" value="YVTN repeat-like/Quinoprotein amine dehydrogenase"/>
    <property type="match status" value="3"/>
</dbReference>
<dbReference type="Pfam" id="PF00400">
    <property type="entry name" value="WD40"/>
    <property type="match status" value="2"/>
</dbReference>
<keyword evidence="2" id="KW-0677">Repeat</keyword>
<protein>
    <submittedName>
        <fullName evidence="4">WD40 repeat domain-containing protein</fullName>
    </submittedName>
</protein>
<dbReference type="AlphaFoldDB" id="A0A6B3NBN8"/>
<gene>
    <name evidence="4" type="ORF">F6J89_05355</name>
</gene>
<feature type="repeat" description="WD" evidence="3">
    <location>
        <begin position="534"/>
        <end position="567"/>
    </location>
</feature>